<dbReference type="PANTHER" id="PTHR45650">
    <property type="entry name" value="GDSL-LIKE LIPASE/ACYLHYDROLASE-RELATED"/>
    <property type="match status" value="1"/>
</dbReference>
<evidence type="ECO:0000256" key="15">
    <source>
        <dbReference type="ARBA" id="ARBA00023157"/>
    </source>
</evidence>
<feature type="compositionally biased region" description="Low complexity" evidence="23">
    <location>
        <begin position="232"/>
        <end position="244"/>
    </location>
</feature>
<dbReference type="GO" id="GO:0006979">
    <property type="term" value="P:response to oxidative stress"/>
    <property type="evidence" value="ECO:0007669"/>
    <property type="project" value="InterPro"/>
</dbReference>
<evidence type="ECO:0000256" key="18">
    <source>
        <dbReference type="PIRSR" id="PIRSR600823-2"/>
    </source>
</evidence>
<feature type="binding site" evidence="19">
    <location>
        <position position="94"/>
    </location>
    <ligand>
        <name>Ca(2+)</name>
        <dbReference type="ChEBI" id="CHEBI:29108"/>
        <label>1</label>
    </ligand>
</feature>
<evidence type="ECO:0000256" key="11">
    <source>
        <dbReference type="ARBA" id="ARBA00022963"/>
    </source>
</evidence>
<evidence type="ECO:0000256" key="21">
    <source>
        <dbReference type="PIRSR" id="PIRSR600823-5"/>
    </source>
</evidence>
<evidence type="ECO:0000256" key="2">
    <source>
        <dbReference type="ARBA" id="ARBA00004613"/>
    </source>
</evidence>
<feature type="binding site" evidence="19">
    <location>
        <position position="88"/>
    </location>
    <ligand>
        <name>Ca(2+)</name>
        <dbReference type="ChEBI" id="CHEBI:29108"/>
        <label>1</label>
    </ligand>
</feature>
<comment type="cofactor">
    <cofactor evidence="19">
        <name>Ca(2+)</name>
        <dbReference type="ChEBI" id="CHEBI:29108"/>
    </cofactor>
    <text evidence="19">Binds 2 calcium ions per subunit.</text>
</comment>
<keyword evidence="7" id="KW-0349">Heme</keyword>
<keyword evidence="10" id="KW-0378">Hydrolase</keyword>
<feature type="binding site" evidence="19">
    <location>
        <position position="108"/>
    </location>
    <ligand>
        <name>Ca(2+)</name>
        <dbReference type="ChEBI" id="CHEBI:29108"/>
        <label>1</label>
    </ligand>
</feature>
<keyword evidence="9" id="KW-0732">Signal</keyword>
<dbReference type="PRINTS" id="PR00458">
    <property type="entry name" value="PEROXIDASE"/>
</dbReference>
<dbReference type="PROSITE" id="PS50873">
    <property type="entry name" value="PEROXIDASE_4"/>
    <property type="match status" value="1"/>
</dbReference>
<keyword evidence="11" id="KW-0442">Lipid degradation</keyword>
<dbReference type="PANTHER" id="PTHR45650:SF4">
    <property type="entry name" value="GDSL-LIKE LIPASE_ACYLHYDROLASE FAMILY PROTEIN, EXPRESSED"/>
    <property type="match status" value="1"/>
</dbReference>
<dbReference type="InterPro" id="IPR002016">
    <property type="entry name" value="Haem_peroxidase"/>
</dbReference>
<keyword evidence="5" id="KW-0964">Secreted</keyword>
<dbReference type="GO" id="GO:0042744">
    <property type="term" value="P:hydrogen peroxide catabolic process"/>
    <property type="evidence" value="ECO:0007669"/>
    <property type="project" value="InterPro"/>
</dbReference>
<feature type="binding site" description="axial binding residue" evidence="19">
    <location>
        <position position="213"/>
    </location>
    <ligand>
        <name>heme b</name>
        <dbReference type="ChEBI" id="CHEBI:60344"/>
    </ligand>
    <ligandPart>
        <name>Fe</name>
        <dbReference type="ChEBI" id="CHEBI:18248"/>
    </ligandPart>
</feature>
<dbReference type="CDD" id="cd00693">
    <property type="entry name" value="secretory_peroxidase"/>
    <property type="match status" value="1"/>
</dbReference>
<evidence type="ECO:0000256" key="5">
    <source>
        <dbReference type="ARBA" id="ARBA00022525"/>
    </source>
</evidence>
<dbReference type="Gene3D" id="1.10.520.10">
    <property type="match status" value="1"/>
</dbReference>
<dbReference type="EMBL" id="OX459126">
    <property type="protein sequence ID" value="CAI9118888.1"/>
    <property type="molecule type" value="Genomic_DNA"/>
</dbReference>
<evidence type="ECO:0000256" key="8">
    <source>
        <dbReference type="ARBA" id="ARBA00022723"/>
    </source>
</evidence>
<keyword evidence="26" id="KW-1185">Reference proteome</keyword>
<evidence type="ECO:0000256" key="4">
    <source>
        <dbReference type="ARBA" id="ARBA00012313"/>
    </source>
</evidence>
<feature type="disulfide bond" evidence="21">
    <location>
        <begin position="86"/>
        <end position="91"/>
    </location>
</feature>
<dbReference type="AlphaFoldDB" id="A0AAV1EGQ5"/>
<keyword evidence="16" id="KW-0325">Glycoprotein</keyword>
<dbReference type="Pfam" id="PF00141">
    <property type="entry name" value="peroxidase"/>
    <property type="match status" value="1"/>
</dbReference>
<feature type="region of interest" description="Disordered" evidence="23">
    <location>
        <begin position="229"/>
        <end position="250"/>
    </location>
</feature>
<dbReference type="Proteomes" id="UP001161247">
    <property type="component" value="Chromosome 9"/>
</dbReference>
<dbReference type="InterPro" id="IPR010255">
    <property type="entry name" value="Haem_peroxidase_sf"/>
</dbReference>
<feature type="binding site" evidence="19">
    <location>
        <position position="90"/>
    </location>
    <ligand>
        <name>Ca(2+)</name>
        <dbReference type="ChEBI" id="CHEBI:29108"/>
        <label>1</label>
    </ligand>
</feature>
<dbReference type="Pfam" id="PF00657">
    <property type="entry name" value="Lipase_GDSL"/>
    <property type="match status" value="1"/>
</dbReference>
<feature type="active site" description="Proton acceptor" evidence="17">
    <location>
        <position position="84"/>
    </location>
</feature>
<comment type="similarity">
    <text evidence="22">Belongs to the peroxidase family.</text>
</comment>
<dbReference type="CDD" id="cd01837">
    <property type="entry name" value="SGNH_plant_lipase_like"/>
    <property type="match status" value="1"/>
</dbReference>
<evidence type="ECO:0000259" key="24">
    <source>
        <dbReference type="PROSITE" id="PS50873"/>
    </source>
</evidence>
<dbReference type="GO" id="GO:0020037">
    <property type="term" value="F:heme binding"/>
    <property type="evidence" value="ECO:0007669"/>
    <property type="project" value="InterPro"/>
</dbReference>
<dbReference type="GO" id="GO:0016788">
    <property type="term" value="F:hydrolase activity, acting on ester bonds"/>
    <property type="evidence" value="ECO:0007669"/>
    <property type="project" value="InterPro"/>
</dbReference>
<proteinExistence type="inferred from homology"/>
<dbReference type="InterPro" id="IPR001087">
    <property type="entry name" value="GDSL"/>
</dbReference>
<evidence type="ECO:0000256" key="9">
    <source>
        <dbReference type="ARBA" id="ARBA00022729"/>
    </source>
</evidence>
<name>A0AAV1EGQ5_OLDCO</name>
<keyword evidence="12" id="KW-0560">Oxidoreductase</keyword>
<feature type="binding site" evidence="18">
    <location>
        <position position="183"/>
    </location>
    <ligand>
        <name>substrate</name>
    </ligand>
</feature>
<reference evidence="25" key="1">
    <citation type="submission" date="2023-03" db="EMBL/GenBank/DDBJ databases">
        <authorList>
            <person name="Julca I."/>
        </authorList>
    </citation>
    <scope>NUCLEOTIDE SEQUENCE</scope>
</reference>
<dbReference type="GO" id="GO:0016042">
    <property type="term" value="P:lipid catabolic process"/>
    <property type="evidence" value="ECO:0007669"/>
    <property type="project" value="UniProtKB-KW"/>
</dbReference>
<feature type="binding site" evidence="19">
    <location>
        <position position="214"/>
    </location>
    <ligand>
        <name>Ca(2+)</name>
        <dbReference type="ChEBI" id="CHEBI:29108"/>
        <label>2</label>
    </ligand>
</feature>
<evidence type="ECO:0000256" key="3">
    <source>
        <dbReference type="ARBA" id="ARBA00008668"/>
    </source>
</evidence>
<evidence type="ECO:0000313" key="25">
    <source>
        <dbReference type="EMBL" id="CAI9118888.1"/>
    </source>
</evidence>
<dbReference type="InterPro" id="IPR051238">
    <property type="entry name" value="GDSL_esterase/lipase"/>
</dbReference>
<evidence type="ECO:0000256" key="6">
    <source>
        <dbReference type="ARBA" id="ARBA00022559"/>
    </source>
</evidence>
<dbReference type="EC" id="1.11.1.7" evidence="4"/>
<dbReference type="SUPFAM" id="SSF52266">
    <property type="entry name" value="SGNH hydrolase"/>
    <property type="match status" value="1"/>
</dbReference>
<evidence type="ECO:0000256" key="22">
    <source>
        <dbReference type="RuleBase" id="RU004241"/>
    </source>
</evidence>
<evidence type="ECO:0000313" key="26">
    <source>
        <dbReference type="Proteomes" id="UP001161247"/>
    </source>
</evidence>
<feature type="binding site" evidence="19">
    <location>
        <position position="85"/>
    </location>
    <ligand>
        <name>Ca(2+)</name>
        <dbReference type="ChEBI" id="CHEBI:29108"/>
        <label>1</label>
    </ligand>
</feature>
<evidence type="ECO:0000256" key="13">
    <source>
        <dbReference type="ARBA" id="ARBA00023004"/>
    </source>
</evidence>
<accession>A0AAV1EGQ5</accession>
<feature type="disulfide bond" evidence="21">
    <location>
        <begin position="53"/>
        <end position="134"/>
    </location>
</feature>
<comment type="subcellular location">
    <subcellularLocation>
        <location evidence="2">Secreted</location>
    </subcellularLocation>
</comment>
<keyword evidence="15 21" id="KW-1015">Disulfide bond</keyword>
<organism evidence="25 26">
    <name type="scientific">Oldenlandia corymbosa var. corymbosa</name>
    <dbReference type="NCBI Taxonomy" id="529605"/>
    <lineage>
        <taxon>Eukaryota</taxon>
        <taxon>Viridiplantae</taxon>
        <taxon>Streptophyta</taxon>
        <taxon>Embryophyta</taxon>
        <taxon>Tracheophyta</taxon>
        <taxon>Spermatophyta</taxon>
        <taxon>Magnoliopsida</taxon>
        <taxon>eudicotyledons</taxon>
        <taxon>Gunneridae</taxon>
        <taxon>Pentapetalae</taxon>
        <taxon>asterids</taxon>
        <taxon>lamiids</taxon>
        <taxon>Gentianales</taxon>
        <taxon>Rubiaceae</taxon>
        <taxon>Rubioideae</taxon>
        <taxon>Spermacoceae</taxon>
        <taxon>Hedyotis-Oldenlandia complex</taxon>
        <taxon>Oldenlandia</taxon>
    </lineage>
</organism>
<evidence type="ECO:0000256" key="14">
    <source>
        <dbReference type="ARBA" id="ARBA00023098"/>
    </source>
</evidence>
<feature type="site" description="Transition state stabilizer" evidence="20">
    <location>
        <position position="80"/>
    </location>
</feature>
<keyword evidence="6" id="KW-0575">Peroxidase</keyword>
<comment type="catalytic activity">
    <reaction evidence="1">
        <text>2 a phenolic donor + H2O2 = 2 a phenolic radical donor + 2 H2O</text>
        <dbReference type="Rhea" id="RHEA:56136"/>
        <dbReference type="ChEBI" id="CHEBI:15377"/>
        <dbReference type="ChEBI" id="CHEBI:16240"/>
        <dbReference type="ChEBI" id="CHEBI:139520"/>
        <dbReference type="ChEBI" id="CHEBI:139521"/>
        <dbReference type="EC" id="1.11.1.7"/>
    </reaction>
</comment>
<evidence type="ECO:0000256" key="1">
    <source>
        <dbReference type="ARBA" id="ARBA00000189"/>
    </source>
</evidence>
<dbReference type="GO" id="GO:0005576">
    <property type="term" value="C:extracellular region"/>
    <property type="evidence" value="ECO:0007669"/>
    <property type="project" value="UniProtKB-SubCell"/>
</dbReference>
<feature type="binding site" evidence="19">
    <location>
        <position position="92"/>
    </location>
    <ligand>
        <name>Ca(2+)</name>
        <dbReference type="ChEBI" id="CHEBI:29108"/>
        <label>1</label>
    </ligand>
</feature>
<evidence type="ECO:0000256" key="20">
    <source>
        <dbReference type="PIRSR" id="PIRSR600823-4"/>
    </source>
</evidence>
<comment type="similarity">
    <text evidence="3">Belongs to the 'GDSL' lipolytic enzyme family.</text>
</comment>
<feature type="binding site" evidence="19">
    <location>
        <position position="284"/>
    </location>
    <ligand>
        <name>Ca(2+)</name>
        <dbReference type="ChEBI" id="CHEBI:29108"/>
        <label>2</label>
    </ligand>
</feature>
<feature type="binding site" evidence="19">
    <location>
        <position position="279"/>
    </location>
    <ligand>
        <name>Ca(2+)</name>
        <dbReference type="ChEBI" id="CHEBI:29108"/>
        <label>2</label>
    </ligand>
</feature>
<evidence type="ECO:0000256" key="23">
    <source>
        <dbReference type="SAM" id="MobiDB-lite"/>
    </source>
</evidence>
<dbReference type="InterPro" id="IPR035669">
    <property type="entry name" value="SGNH_plant_lipase-like"/>
</dbReference>
<keyword evidence="8 19" id="KW-0479">Metal-binding</keyword>
<keyword evidence="19" id="KW-0106">Calcium</keyword>
<evidence type="ECO:0000256" key="19">
    <source>
        <dbReference type="PIRSR" id="PIRSR600823-3"/>
    </source>
</evidence>
<dbReference type="Gene3D" id="3.40.50.1110">
    <property type="entry name" value="SGNH hydrolase"/>
    <property type="match status" value="1"/>
</dbReference>
<evidence type="ECO:0000256" key="12">
    <source>
        <dbReference type="ARBA" id="ARBA00023002"/>
    </source>
</evidence>
<evidence type="ECO:0000256" key="7">
    <source>
        <dbReference type="ARBA" id="ARBA00022617"/>
    </source>
</evidence>
<keyword evidence="13 19" id="KW-0408">Iron</keyword>
<dbReference type="GO" id="GO:0140825">
    <property type="term" value="F:lactoperoxidase activity"/>
    <property type="evidence" value="ECO:0007669"/>
    <property type="project" value="UniProtKB-EC"/>
</dbReference>
<feature type="domain" description="Plant heme peroxidase family profile" evidence="24">
    <location>
        <begin position="43"/>
        <end position="349"/>
    </location>
</feature>
<evidence type="ECO:0000256" key="17">
    <source>
        <dbReference type="PIRSR" id="PIRSR600823-1"/>
    </source>
</evidence>
<dbReference type="InterPro" id="IPR036514">
    <property type="entry name" value="SGNH_hydro_sf"/>
</dbReference>
<sequence length="630" mass="69067">MHRIILQEKLKRGRKKMGNNIAEIVFLLFLVMMMSSRVVGSEGISFDYYKESCPGVENIVREKLQSVSLLDPTTPAAMLRLMFHDCQVQGCDGSILLDPDNPGGGRTEMDSIKNFGVRKREVINQMKDMVEASCPLKVSCSDILILAAREAVAISGGPRIRVPLGRKDSEKPSNFRAAEASLPPGDIGVDGMLPLFARKGMSIEESVAIIGSHTLGVTHCLNLHNKNHRLSRSQQQQRSSSSGSQDHHQHAMTTPNFVCSLPLVGSTLENISFVFNDPTSVIFDNSYYVNSMSGNGVLRVDTEMPVDPRTAPFVQRFAIDQDSFFNAFSTAFVKLSSSNVLVGEELGFIGFSPPFLAPTTTGPIVLKGVNYASGGGGILNHTGKIFVGRINFDAQMDNFECTRQYIFNTIGESSAMALLNSALFSVTLGSNDFINNYLTPVVSKVEQKLVPPEVFVAAMISRYKLQLTRLYNMGGRKIVVVNVGPIGCIPFLREMDTSAGNACSPFPNQLAQMFNDQLRVLISELSATLDGSEFVYADVYRIVDDLIQNYTSYGIENPSSACCHVAGRFGGLIPCSPASKICVDRSKYVFWDPYHPTEAANIFIAKRLLDGDSIDIWPKNLRQLISSPSS</sequence>
<dbReference type="SUPFAM" id="SSF48113">
    <property type="entry name" value="Heme-dependent peroxidases"/>
    <property type="match status" value="1"/>
</dbReference>
<keyword evidence="14" id="KW-0443">Lipid metabolism</keyword>
<evidence type="ECO:0000256" key="16">
    <source>
        <dbReference type="ARBA" id="ARBA00023180"/>
    </source>
</evidence>
<dbReference type="GO" id="GO:0046872">
    <property type="term" value="F:metal ion binding"/>
    <property type="evidence" value="ECO:0007669"/>
    <property type="project" value="UniProtKB-KW"/>
</dbReference>
<evidence type="ECO:0000256" key="10">
    <source>
        <dbReference type="ARBA" id="ARBA00022801"/>
    </source>
</evidence>
<dbReference type="PRINTS" id="PR00461">
    <property type="entry name" value="PLPEROXIDASE"/>
</dbReference>
<protein>
    <recommendedName>
        <fullName evidence="4">peroxidase</fullName>
        <ecNumber evidence="4">1.11.1.7</ecNumber>
    </recommendedName>
</protein>
<gene>
    <name evidence="25" type="ORF">OLC1_LOCUS24662</name>
</gene>
<comment type="cofactor">
    <cofactor evidence="19">
        <name>heme b</name>
        <dbReference type="ChEBI" id="CHEBI:60344"/>
    </cofactor>
    <text evidence="19">Binds 1 heme b (iron(II)-protoporphyrin IX) group per subunit.</text>
</comment>
<dbReference type="InterPro" id="IPR033905">
    <property type="entry name" value="Secretory_peroxidase"/>
</dbReference>
<dbReference type="InterPro" id="IPR000823">
    <property type="entry name" value="Peroxidase_pln"/>
</dbReference>